<keyword evidence="3 6" id="KW-0812">Transmembrane</keyword>
<comment type="caution">
    <text evidence="9">The sequence shown here is derived from an EMBL/GenBank/DDBJ whole genome shotgun (WGS) entry which is preliminary data.</text>
</comment>
<comment type="similarity">
    <text evidence="6">Belongs to the G-protein coupled receptor 1 family.</text>
</comment>
<proteinExistence type="inferred from homology"/>
<protein>
    <recommendedName>
        <fullName evidence="8">G-protein coupled receptors family 1 profile domain-containing protein</fullName>
    </recommendedName>
</protein>
<keyword evidence="2" id="KW-1003">Cell membrane</keyword>
<feature type="domain" description="G-protein coupled receptors family 1 profile" evidence="8">
    <location>
        <begin position="21"/>
        <end position="97"/>
    </location>
</feature>
<feature type="transmembrane region" description="Helical" evidence="7">
    <location>
        <begin position="116"/>
        <end position="141"/>
    </location>
</feature>
<keyword evidence="6" id="KW-0675">Receptor</keyword>
<keyword evidence="5 7" id="KW-0472">Membrane</keyword>
<feature type="transmembrane region" description="Helical" evidence="7">
    <location>
        <begin position="236"/>
        <end position="254"/>
    </location>
</feature>
<evidence type="ECO:0000256" key="6">
    <source>
        <dbReference type="RuleBase" id="RU000688"/>
    </source>
</evidence>
<feature type="transmembrane region" description="Helical" evidence="7">
    <location>
        <begin position="78"/>
        <end position="96"/>
    </location>
</feature>
<name>A0AAU9WIC6_9CNID</name>
<dbReference type="PROSITE" id="PS50262">
    <property type="entry name" value="G_PROTEIN_RECEP_F1_2"/>
    <property type="match status" value="3"/>
</dbReference>
<feature type="transmembrane region" description="Helical" evidence="7">
    <location>
        <begin position="12"/>
        <end position="34"/>
    </location>
</feature>
<evidence type="ECO:0000256" key="2">
    <source>
        <dbReference type="ARBA" id="ARBA00022475"/>
    </source>
</evidence>
<dbReference type="AlphaFoldDB" id="A0AAU9WIC6"/>
<dbReference type="PRINTS" id="PR00237">
    <property type="entry name" value="GPCRRHODOPSN"/>
</dbReference>
<dbReference type="SUPFAM" id="SSF81321">
    <property type="entry name" value="Family A G protein-coupled receptor-like"/>
    <property type="match status" value="3"/>
</dbReference>
<dbReference type="PANTHER" id="PTHR22750">
    <property type="entry name" value="G-PROTEIN COUPLED RECEPTOR"/>
    <property type="match status" value="1"/>
</dbReference>
<dbReference type="CDD" id="cd00637">
    <property type="entry name" value="7tm_classA_rhodopsin-like"/>
    <property type="match status" value="3"/>
</dbReference>
<reference evidence="9 10" key="1">
    <citation type="submission" date="2022-05" db="EMBL/GenBank/DDBJ databases">
        <authorList>
            <consortium name="Genoscope - CEA"/>
            <person name="William W."/>
        </authorList>
    </citation>
    <scope>NUCLEOTIDE SEQUENCE [LARGE SCALE GENOMIC DNA]</scope>
</reference>
<feature type="non-terminal residue" evidence="9">
    <location>
        <position position="451"/>
    </location>
</feature>
<dbReference type="Pfam" id="PF00001">
    <property type="entry name" value="7tm_1"/>
    <property type="match status" value="3"/>
</dbReference>
<accession>A0AAU9WIC6</accession>
<evidence type="ECO:0000256" key="4">
    <source>
        <dbReference type="ARBA" id="ARBA00022989"/>
    </source>
</evidence>
<evidence type="ECO:0000256" key="7">
    <source>
        <dbReference type="SAM" id="Phobius"/>
    </source>
</evidence>
<feature type="transmembrane region" description="Helical" evidence="7">
    <location>
        <begin position="331"/>
        <end position="355"/>
    </location>
</feature>
<evidence type="ECO:0000313" key="9">
    <source>
        <dbReference type="EMBL" id="CAH3113776.1"/>
    </source>
</evidence>
<gene>
    <name evidence="9" type="ORF">PMEA_00005502</name>
</gene>
<evidence type="ECO:0000259" key="8">
    <source>
        <dbReference type="PROSITE" id="PS50262"/>
    </source>
</evidence>
<dbReference type="InterPro" id="IPR017452">
    <property type="entry name" value="GPCR_Rhodpsn_7TM"/>
</dbReference>
<dbReference type="InterPro" id="IPR000276">
    <property type="entry name" value="GPCR_Rhodpsn"/>
</dbReference>
<feature type="transmembrane region" description="Helical" evidence="7">
    <location>
        <begin position="40"/>
        <end position="66"/>
    </location>
</feature>
<dbReference type="GO" id="GO:0004930">
    <property type="term" value="F:G protein-coupled receptor activity"/>
    <property type="evidence" value="ECO:0007669"/>
    <property type="project" value="UniProtKB-KW"/>
</dbReference>
<feature type="transmembrane region" description="Helical" evidence="7">
    <location>
        <begin position="367"/>
        <end position="388"/>
    </location>
</feature>
<organism evidence="9 10">
    <name type="scientific">Pocillopora meandrina</name>
    <dbReference type="NCBI Taxonomy" id="46732"/>
    <lineage>
        <taxon>Eukaryota</taxon>
        <taxon>Metazoa</taxon>
        <taxon>Cnidaria</taxon>
        <taxon>Anthozoa</taxon>
        <taxon>Hexacorallia</taxon>
        <taxon>Scleractinia</taxon>
        <taxon>Astrocoeniina</taxon>
        <taxon>Pocilloporidae</taxon>
        <taxon>Pocillopora</taxon>
    </lineage>
</organism>
<keyword evidence="10" id="KW-1185">Reference proteome</keyword>
<dbReference type="PROSITE" id="PS00237">
    <property type="entry name" value="G_PROTEIN_RECEP_F1_1"/>
    <property type="match status" value="1"/>
</dbReference>
<evidence type="ECO:0000256" key="3">
    <source>
        <dbReference type="ARBA" id="ARBA00022692"/>
    </source>
</evidence>
<feature type="transmembrane region" description="Helical" evidence="7">
    <location>
        <begin position="299"/>
        <end position="319"/>
    </location>
</feature>
<keyword evidence="6" id="KW-0297">G-protein coupled receptor</keyword>
<dbReference type="GO" id="GO:0005886">
    <property type="term" value="C:plasma membrane"/>
    <property type="evidence" value="ECO:0007669"/>
    <property type="project" value="UniProtKB-SubCell"/>
</dbReference>
<evidence type="ECO:0000256" key="1">
    <source>
        <dbReference type="ARBA" id="ARBA00004651"/>
    </source>
</evidence>
<feature type="transmembrane region" description="Helical" evidence="7">
    <location>
        <begin position="195"/>
        <end position="215"/>
    </location>
</feature>
<sequence>EPIVVLNSVLNAPSMVISIIGNILLLVAVLRTPSIRSPSTILLCSLALSDLLVGVVVQSLYLAAFLKRNHSVLNASRTLSFIASGASLFTMTAIAFEANYSSNSSANPNIGFETVVTVNCILNAPLMLLSIIGNALLLVAILRTPSIQQTPSLRLPSVIFLCNLAVSDLLVGLVVQPVYIVEQMVRIVPKLQEAVGAMRFAGCGVSLSTMTAITVDRFFALHYHLQHPYLMTTSRAIYTIITIRCIITLFSFSILWSPRIYYFLVAFLSQSAFCFAWFLRNDPLLWLSSSKERHRTQQIPLLLLLLVLLRRFLLFVLLYKLAVPPIPQTVVIANCILNVPLMLLSIIGNALVLVAILRTPSIRSPSVIFLCNLAVSDLLVGLVVQPVYVAAEIARTVRALSQAAETVGFAGCGVSLATMTAITVDRFLALHYHLQYPNLITTSRAICTIIT</sequence>
<evidence type="ECO:0000256" key="5">
    <source>
        <dbReference type="ARBA" id="ARBA00023136"/>
    </source>
</evidence>
<dbReference type="Proteomes" id="UP001159428">
    <property type="component" value="Unassembled WGS sequence"/>
</dbReference>
<dbReference type="EMBL" id="CALNXJ010000014">
    <property type="protein sequence ID" value="CAH3113776.1"/>
    <property type="molecule type" value="Genomic_DNA"/>
</dbReference>
<feature type="transmembrane region" description="Helical" evidence="7">
    <location>
        <begin position="260"/>
        <end position="279"/>
    </location>
</feature>
<feature type="transmembrane region" description="Helical" evidence="7">
    <location>
        <begin position="153"/>
        <end position="175"/>
    </location>
</feature>
<keyword evidence="6" id="KW-0807">Transducer</keyword>
<keyword evidence="4 7" id="KW-1133">Transmembrane helix</keyword>
<feature type="non-terminal residue" evidence="9">
    <location>
        <position position="1"/>
    </location>
</feature>
<dbReference type="Gene3D" id="1.20.1070.10">
    <property type="entry name" value="Rhodopsin 7-helix transmembrane proteins"/>
    <property type="match status" value="3"/>
</dbReference>
<evidence type="ECO:0000313" key="10">
    <source>
        <dbReference type="Proteomes" id="UP001159428"/>
    </source>
</evidence>
<feature type="domain" description="G-protein coupled receptors family 1 profile" evidence="8">
    <location>
        <begin position="133"/>
        <end position="319"/>
    </location>
</feature>
<comment type="subcellular location">
    <subcellularLocation>
        <location evidence="1">Cell membrane</location>
        <topology evidence="1">Multi-pass membrane protein</topology>
    </subcellularLocation>
</comment>
<feature type="domain" description="G-protein coupled receptors family 1 profile" evidence="8">
    <location>
        <begin position="348"/>
        <end position="451"/>
    </location>
</feature>